<gene>
    <name evidence="1" type="ORF">AQI70_16410</name>
</gene>
<keyword evidence="2" id="KW-1185">Reference proteome</keyword>
<sequence length="89" mass="10470">MPNEYGGYQYWFENEDLSVDLYVEEPEPDDGFFGQVPAMLMARSRSETENWEMAEKLYERLVRLGRYRVVAFADNGMPIDANFDIGDDW</sequence>
<evidence type="ECO:0000313" key="1">
    <source>
        <dbReference type="EMBL" id="KUM75312.1"/>
    </source>
</evidence>
<dbReference type="Proteomes" id="UP000054024">
    <property type="component" value="Unassembled WGS sequence"/>
</dbReference>
<protein>
    <submittedName>
        <fullName evidence="1">Uncharacterized protein</fullName>
    </submittedName>
</protein>
<proteinExistence type="predicted"/>
<comment type="caution">
    <text evidence="1">The sequence shown here is derived from an EMBL/GenBank/DDBJ whole genome shotgun (WGS) entry which is preliminary data.</text>
</comment>
<accession>A0A117P972</accession>
<dbReference type="EMBL" id="LMWJ01000011">
    <property type="protein sequence ID" value="KUM75312.1"/>
    <property type="molecule type" value="Genomic_DNA"/>
</dbReference>
<reference evidence="1 2" key="1">
    <citation type="submission" date="2015-10" db="EMBL/GenBank/DDBJ databases">
        <title>Draft genome sequence of Streptomyces curacoi DSM 40107, type strain for the species Streptomyces curacoi.</title>
        <authorList>
            <person name="Ruckert C."/>
            <person name="Winkler A."/>
            <person name="Kalinowski J."/>
            <person name="Kampfer P."/>
            <person name="Glaeser S."/>
        </authorList>
    </citation>
    <scope>NUCLEOTIDE SEQUENCE [LARGE SCALE GENOMIC DNA]</scope>
    <source>
        <strain evidence="1 2">DSM 40107</strain>
    </source>
</reference>
<evidence type="ECO:0000313" key="2">
    <source>
        <dbReference type="Proteomes" id="UP000054024"/>
    </source>
</evidence>
<organism evidence="1 2">
    <name type="scientific">Streptomyces curacoi</name>
    <dbReference type="NCBI Taxonomy" id="146536"/>
    <lineage>
        <taxon>Bacteria</taxon>
        <taxon>Bacillati</taxon>
        <taxon>Actinomycetota</taxon>
        <taxon>Actinomycetes</taxon>
        <taxon>Kitasatosporales</taxon>
        <taxon>Streptomycetaceae</taxon>
        <taxon>Streptomyces</taxon>
    </lineage>
</organism>
<name>A0A117P972_9ACTN</name>
<dbReference type="AlphaFoldDB" id="A0A117P972"/>